<protein>
    <submittedName>
        <fullName evidence="1">Neutrophil activating protein, Dps, FOUR-HELIX BUNDLE, METAL.6A</fullName>
    </submittedName>
</protein>
<accession>A0A8S5N6G7</accession>
<reference evidence="1" key="1">
    <citation type="journal article" date="2021" name="Proc. Natl. Acad. Sci. U.S.A.">
        <title>A Catalog of Tens of Thousands of Viruses from Human Metagenomes Reveals Hidden Associations with Chronic Diseases.</title>
        <authorList>
            <person name="Tisza M.J."/>
            <person name="Buck C.B."/>
        </authorList>
    </citation>
    <scope>NUCLEOTIDE SEQUENCE</scope>
    <source>
        <strain evidence="1">Ctsip2</strain>
    </source>
</reference>
<dbReference type="EMBL" id="BK015070">
    <property type="protein sequence ID" value="DAD89866.1"/>
    <property type="molecule type" value="Genomic_DNA"/>
</dbReference>
<dbReference type="SUPFAM" id="SSF47240">
    <property type="entry name" value="Ferritin-like"/>
    <property type="match status" value="1"/>
</dbReference>
<sequence>MDRGKIDNLICYLLAIANYAKDIHYNCGGASFYGQHLLADRFVDNLYDYIDQLKEICLLGHGIKPLSSKEYLKEAADLIPQDISFVLMQSLMLIPMQIIEDTQGISKGDENLLGAIAQDLQNNVGLINIMEGEALKNV</sequence>
<organism evidence="1">
    <name type="scientific">Myoviridae sp. ctsip2</name>
    <dbReference type="NCBI Taxonomy" id="2826705"/>
    <lineage>
        <taxon>Viruses</taxon>
        <taxon>Duplodnaviria</taxon>
        <taxon>Heunggongvirae</taxon>
        <taxon>Uroviricota</taxon>
        <taxon>Caudoviricetes</taxon>
    </lineage>
</organism>
<dbReference type="InterPro" id="IPR009078">
    <property type="entry name" value="Ferritin-like_SF"/>
</dbReference>
<dbReference type="Gene3D" id="1.20.1260.10">
    <property type="match status" value="1"/>
</dbReference>
<dbReference type="InterPro" id="IPR012347">
    <property type="entry name" value="Ferritin-like"/>
</dbReference>
<name>A0A8S5N6G7_9CAUD</name>
<proteinExistence type="predicted"/>
<evidence type="ECO:0000313" key="1">
    <source>
        <dbReference type="EMBL" id="DAD89866.1"/>
    </source>
</evidence>